<evidence type="ECO:0000313" key="1">
    <source>
        <dbReference type="EMBL" id="KMQ84943.1"/>
    </source>
</evidence>
<protein>
    <submittedName>
        <fullName evidence="1">Enzyme activator</fullName>
    </submittedName>
</protein>
<name>A0A0J7K3E1_LASNI</name>
<dbReference type="PaxDb" id="67767-A0A0J7K3E1"/>
<sequence>MMPHQIIENTLRHALRSQVAHIQFLITPFDPSCLRGYTVYQAQCIYFLRMGECKSCQNIGAGTDPETNYGFYAKMAENEEQLFG</sequence>
<accession>A0A0J7K3E1</accession>
<dbReference type="AlphaFoldDB" id="A0A0J7K3E1"/>
<evidence type="ECO:0000313" key="2">
    <source>
        <dbReference type="Proteomes" id="UP000036403"/>
    </source>
</evidence>
<gene>
    <name evidence="1" type="ORF">RF55_16838</name>
</gene>
<dbReference type="Proteomes" id="UP000036403">
    <property type="component" value="Unassembled WGS sequence"/>
</dbReference>
<organism evidence="1 2">
    <name type="scientific">Lasius niger</name>
    <name type="common">Black garden ant</name>
    <dbReference type="NCBI Taxonomy" id="67767"/>
    <lineage>
        <taxon>Eukaryota</taxon>
        <taxon>Metazoa</taxon>
        <taxon>Ecdysozoa</taxon>
        <taxon>Arthropoda</taxon>
        <taxon>Hexapoda</taxon>
        <taxon>Insecta</taxon>
        <taxon>Pterygota</taxon>
        <taxon>Neoptera</taxon>
        <taxon>Endopterygota</taxon>
        <taxon>Hymenoptera</taxon>
        <taxon>Apocrita</taxon>
        <taxon>Aculeata</taxon>
        <taxon>Formicoidea</taxon>
        <taxon>Formicidae</taxon>
        <taxon>Formicinae</taxon>
        <taxon>Lasius</taxon>
        <taxon>Lasius</taxon>
    </lineage>
</organism>
<dbReference type="EMBL" id="LBMM01015053">
    <property type="protein sequence ID" value="KMQ84943.1"/>
    <property type="molecule type" value="Genomic_DNA"/>
</dbReference>
<keyword evidence="2" id="KW-1185">Reference proteome</keyword>
<reference evidence="1 2" key="1">
    <citation type="submission" date="2015-04" db="EMBL/GenBank/DDBJ databases">
        <title>Lasius niger genome sequencing.</title>
        <authorList>
            <person name="Konorov E.A."/>
            <person name="Nikitin M.A."/>
            <person name="Kirill M.V."/>
            <person name="Chang P."/>
        </authorList>
    </citation>
    <scope>NUCLEOTIDE SEQUENCE [LARGE SCALE GENOMIC DNA]</scope>
    <source>
        <tissue evidence="1">Whole</tissue>
    </source>
</reference>
<proteinExistence type="predicted"/>
<comment type="caution">
    <text evidence="1">The sequence shown here is derived from an EMBL/GenBank/DDBJ whole genome shotgun (WGS) entry which is preliminary data.</text>
</comment>